<feature type="compositionally biased region" description="Polar residues" evidence="5">
    <location>
        <begin position="1368"/>
        <end position="1383"/>
    </location>
</feature>
<dbReference type="GO" id="GO:0000445">
    <property type="term" value="C:THO complex part of transcription export complex"/>
    <property type="evidence" value="ECO:0007669"/>
    <property type="project" value="TreeGrafter"/>
</dbReference>
<gene>
    <name evidence="9" type="ORF">DYB37_006670</name>
</gene>
<evidence type="ECO:0000313" key="9">
    <source>
        <dbReference type="EMBL" id="RHZ20504.1"/>
    </source>
</evidence>
<feature type="domain" description="THO complex subunit 2 N-terminal" evidence="8">
    <location>
        <begin position="458"/>
        <end position="591"/>
    </location>
</feature>
<dbReference type="Pfam" id="PF16134">
    <property type="entry name" value="THOC2_N"/>
    <property type="match status" value="3"/>
</dbReference>
<evidence type="ECO:0000256" key="4">
    <source>
        <dbReference type="ARBA" id="ARBA00023242"/>
    </source>
</evidence>
<feature type="domain" description="THO complex subunitTHOC2 N-terminal" evidence="7">
    <location>
        <begin position="593"/>
        <end position="667"/>
    </location>
</feature>
<feature type="compositionally biased region" description="Low complexity" evidence="5">
    <location>
        <begin position="1355"/>
        <end position="1367"/>
    </location>
</feature>
<evidence type="ECO:0000256" key="5">
    <source>
        <dbReference type="SAM" id="MobiDB-lite"/>
    </source>
</evidence>
<evidence type="ECO:0000256" key="2">
    <source>
        <dbReference type="ARBA" id="ARBA00007857"/>
    </source>
</evidence>
<evidence type="ECO:0000256" key="3">
    <source>
        <dbReference type="ARBA" id="ARBA00019596"/>
    </source>
</evidence>
<evidence type="ECO:0000313" key="10">
    <source>
        <dbReference type="Proteomes" id="UP000285430"/>
    </source>
</evidence>
<accession>A0A418EXA3</accession>
<dbReference type="Proteomes" id="UP000285430">
    <property type="component" value="Unassembled WGS sequence"/>
</dbReference>
<name>A0A418EXA3_APHAT</name>
<feature type="compositionally biased region" description="Basic and acidic residues" evidence="5">
    <location>
        <begin position="1428"/>
        <end position="1455"/>
    </location>
</feature>
<feature type="compositionally biased region" description="Basic and acidic residues" evidence="5">
    <location>
        <begin position="1343"/>
        <end position="1354"/>
    </location>
</feature>
<dbReference type="PANTHER" id="PTHR21597:SF0">
    <property type="entry name" value="THO COMPLEX SUBUNIT 2"/>
    <property type="match status" value="1"/>
</dbReference>
<evidence type="ECO:0000259" key="7">
    <source>
        <dbReference type="Pfam" id="PF11732"/>
    </source>
</evidence>
<organism evidence="9 10">
    <name type="scientific">Aphanomyces astaci</name>
    <name type="common">Crayfish plague agent</name>
    <dbReference type="NCBI Taxonomy" id="112090"/>
    <lineage>
        <taxon>Eukaryota</taxon>
        <taxon>Sar</taxon>
        <taxon>Stramenopiles</taxon>
        <taxon>Oomycota</taxon>
        <taxon>Saprolegniomycetes</taxon>
        <taxon>Saprolegniales</taxon>
        <taxon>Verrucalvaceae</taxon>
        <taxon>Aphanomyces</taxon>
    </lineage>
</organism>
<feature type="domain" description="THO complex subunit 2 N-terminal" evidence="8">
    <location>
        <begin position="66"/>
        <end position="277"/>
    </location>
</feature>
<protein>
    <recommendedName>
        <fullName evidence="3">THO complex subunit 2</fullName>
    </recommendedName>
</protein>
<sequence length="1514" mass="168671">MDKTKAERHEAAKRKNALLLKRGKRGSKLTMSPTGKKWARLAAKLGLVPLPNGETTRSVSNVEVVVVEKIRQAQSSSDRDELTVVLNALLWGVARGVVPQQEVLDALVEAGLGNNEAATATLADVLWVISNQAERMRDQGNGKEWVNMCALVGEIHSRALVPPATLKSVLELEILHEAGISSEPTATIMKKVVRINTRNLYTQNKFNLLKEESEGFAKVLCLLHSDITCETLQASKQNLLSLIGTTWYFDLDPNRVLDLVLDAYEVHYTNECFMELLTEFKVDGIAHVLGFKFQFYARQNIPAPRSLFRLAATLIQHDLLTLAVVYPHLSPTKDAVVAAATQDRLDVVQHAKSYGKVNLNAKKPDDEHAAAADTSQDKHATNQLYGLIVGLLEVGATGPGFALIEWFTAQNVDPLQYKPLALQVCQFVHDLIDDMYAPLSLRSLRFASPSPDIPRRRRVVPSVQTVDAFVAQVVPKLHLIGAHLHHDQFLWTKLLRMLSPLDRLPPDTVESLIRMCFLPALSVHTCCPHLVYQTWDLVKAYSVDTRYKFYLHWQTQYNTVPFLQLKQAETVQLTRKIMRRLTADKTKPTGRLLTHVAHANPLVAFTTMLQQLQSYENLIQPVVECLKYMSPLGMDVLSFVLISELSRPRKTFKADGHNVSLWLSSLAQFAGSFYRKYPTVELGALLSFLFRRLSAWESGELIVLSELLTKMGSCLALEDISTTQLEALAGGPTLGFESPDPKLNNKRAIPCLRNTLVKQNLAWPLCLVIGQMRSQIEFNTSAQHLKLVGASYDTAQRTLNQLLAFLSACADPATYVAALPSVTELVRDFHVPDELAMVLVRPAMRAHDPLLRKVTRSVHAGGSGNLSPDDPPGRWFMYDSNLLADVGRAFDGSPFVGMTKDLFTTFWGLTLYDIYVPHAQYNAEIQKAKNDLKLVAANPNDGDRKKPKDRLMGVIDTLVNEMKDQVAHRKAVFARFESVKHRLCTPNQSDTVVVQLLQKCVLPRSLLSPEDALYCAKFMQYLHSISVPHLSTLQYYQKVTLNLSGLVLCTTEREASNFGIFLRETFSVLGRWYESADEFNDQGVRSGFSVSLTDPTNILDYDKYRNLYRKWHNHLEKVYAHTLTTGEYMPTRNSLVLLTKLIDVFPTTRPTTDKLFGLVDALTKDDRSDVKLMATSYAAMLKRKMHVSFPDTTKSQDADDVADRGGSKRSERRESPRENKASDMDHPRRRGRSRDKKPDAEPLVAGDKGGSSSRRDKLPSSRGRSRERRASQVAGATDARGLQPQPTDKRGRSSDRASAVSQAAEHAPRGRSRDKKPTDGSSKPPLTSAGDKLPSSRGRSREKKATHERSRDKPTSSSTQPTTLSASNTRTIPSLSTEASLKQQVLERGLKKRERDEAAAEPPASSSLTDQPPAKARKLVSTSLVDVNVKRVQDDKKRRLEQRKSESASTKDDATASRSGENAQKVPRSGPDHPKATLASSAEPSSSSSRHRQGNNNNNSRGDRNIRYAPPSPR</sequence>
<evidence type="ECO:0000256" key="1">
    <source>
        <dbReference type="ARBA" id="ARBA00004123"/>
    </source>
</evidence>
<dbReference type="Pfam" id="PF11262">
    <property type="entry name" value="Tho2"/>
    <property type="match status" value="1"/>
</dbReference>
<dbReference type="EMBL" id="QUTH01003277">
    <property type="protein sequence ID" value="RHZ20504.1"/>
    <property type="molecule type" value="Genomic_DNA"/>
</dbReference>
<dbReference type="GO" id="GO:0006406">
    <property type="term" value="P:mRNA export from nucleus"/>
    <property type="evidence" value="ECO:0007669"/>
    <property type="project" value="InterPro"/>
</dbReference>
<dbReference type="Pfam" id="PF11732">
    <property type="entry name" value="Thoc2"/>
    <property type="match status" value="1"/>
</dbReference>
<dbReference type="GO" id="GO:0003729">
    <property type="term" value="F:mRNA binding"/>
    <property type="evidence" value="ECO:0007669"/>
    <property type="project" value="TreeGrafter"/>
</dbReference>
<feature type="domain" description="THO complex subunit 2 N-terminal" evidence="8">
    <location>
        <begin position="285"/>
        <end position="347"/>
    </location>
</feature>
<comment type="caution">
    <text evidence="9">The sequence shown here is derived from an EMBL/GenBank/DDBJ whole genome shotgun (WGS) entry which is preliminary data.</text>
</comment>
<proteinExistence type="inferred from homology"/>
<comment type="subcellular location">
    <subcellularLocation>
        <location evidence="1">Nucleus</location>
    </subcellularLocation>
</comment>
<comment type="similarity">
    <text evidence="2">Belongs to the THOC2 family.</text>
</comment>
<feature type="compositionally biased region" description="Low complexity" evidence="5">
    <location>
        <begin position="1480"/>
        <end position="1500"/>
    </location>
</feature>
<dbReference type="InterPro" id="IPR021418">
    <property type="entry name" value="THO_THOC2_C"/>
</dbReference>
<evidence type="ECO:0000259" key="6">
    <source>
        <dbReference type="Pfam" id="PF11262"/>
    </source>
</evidence>
<evidence type="ECO:0000259" key="8">
    <source>
        <dbReference type="Pfam" id="PF16134"/>
    </source>
</evidence>
<feature type="compositionally biased region" description="Basic and acidic residues" evidence="5">
    <location>
        <begin position="1194"/>
        <end position="1226"/>
    </location>
</feature>
<feature type="domain" description="THO complex subunitTHOC2 C-terminal" evidence="6">
    <location>
        <begin position="898"/>
        <end position="1181"/>
    </location>
</feature>
<dbReference type="GO" id="GO:0006397">
    <property type="term" value="P:mRNA processing"/>
    <property type="evidence" value="ECO:0007669"/>
    <property type="project" value="InterPro"/>
</dbReference>
<reference evidence="9 10" key="1">
    <citation type="submission" date="2018-08" db="EMBL/GenBank/DDBJ databases">
        <title>Aphanomyces genome sequencing and annotation.</title>
        <authorList>
            <person name="Minardi D."/>
            <person name="Oidtmann B."/>
            <person name="Van Der Giezen M."/>
            <person name="Studholme D.J."/>
        </authorList>
    </citation>
    <scope>NUCLEOTIDE SEQUENCE [LARGE SCALE GENOMIC DNA]</scope>
    <source>
        <strain evidence="9 10">Da</strain>
    </source>
</reference>
<dbReference type="PANTHER" id="PTHR21597">
    <property type="entry name" value="THO2 PROTEIN"/>
    <property type="match status" value="1"/>
</dbReference>
<dbReference type="VEuPathDB" id="FungiDB:H257_14935"/>
<feature type="region of interest" description="Disordered" evidence="5">
    <location>
        <begin position="1190"/>
        <end position="1514"/>
    </location>
</feature>
<dbReference type="InterPro" id="IPR040007">
    <property type="entry name" value="Tho2"/>
</dbReference>
<dbReference type="InterPro" id="IPR021726">
    <property type="entry name" value="THO_THOC2_N"/>
</dbReference>
<dbReference type="InterPro" id="IPR032302">
    <property type="entry name" value="THOC2_N"/>
</dbReference>
<keyword evidence="4" id="KW-0539">Nucleus</keyword>